<feature type="chain" id="PRO_5039946845" evidence="1">
    <location>
        <begin position="24"/>
        <end position="114"/>
    </location>
</feature>
<dbReference type="AlphaFoldDB" id="A0A9F2RD94"/>
<gene>
    <name evidence="3" type="primary">LOC103066515</name>
</gene>
<dbReference type="OMA" id="YEINWAK"/>
<dbReference type="OrthoDB" id="10071849at2759"/>
<keyword evidence="2" id="KW-1185">Reference proteome</keyword>
<proteinExistence type="predicted"/>
<dbReference type="RefSeq" id="XP_007444475.1">
    <property type="nucleotide sequence ID" value="XM_007444413.2"/>
</dbReference>
<sequence>MNITSAILSLIGILLCILELSTGGTTSQYNHPYEINWAKNVGIGFCSLVLLFRLLEFCITVSLAHFGCQAACSADDQPTTVYVPYQVDGDAAVATEPNPLPSAPIYDNLVTKPQ</sequence>
<organism evidence="2 3">
    <name type="scientific">Python bivittatus</name>
    <name type="common">Burmese python</name>
    <name type="synonym">Python molurus bivittatus</name>
    <dbReference type="NCBI Taxonomy" id="176946"/>
    <lineage>
        <taxon>Eukaryota</taxon>
        <taxon>Metazoa</taxon>
        <taxon>Chordata</taxon>
        <taxon>Craniata</taxon>
        <taxon>Vertebrata</taxon>
        <taxon>Euteleostomi</taxon>
        <taxon>Lepidosauria</taxon>
        <taxon>Squamata</taxon>
        <taxon>Bifurcata</taxon>
        <taxon>Unidentata</taxon>
        <taxon>Episquamata</taxon>
        <taxon>Toxicofera</taxon>
        <taxon>Serpentes</taxon>
        <taxon>Henophidia</taxon>
        <taxon>Pythonidae</taxon>
        <taxon>Python</taxon>
    </lineage>
</organism>
<evidence type="ECO:0000313" key="3">
    <source>
        <dbReference type="RefSeq" id="XP_007444475.1"/>
    </source>
</evidence>
<evidence type="ECO:0000256" key="1">
    <source>
        <dbReference type="SAM" id="SignalP"/>
    </source>
</evidence>
<reference evidence="3" key="1">
    <citation type="submission" date="2025-08" db="UniProtKB">
        <authorList>
            <consortium name="RefSeq"/>
        </authorList>
    </citation>
    <scope>IDENTIFICATION</scope>
    <source>
        <tissue evidence="3">Liver</tissue>
    </source>
</reference>
<protein>
    <submittedName>
        <fullName evidence="3">Membrane-spanning 4-domains subfamily A member 8-like</fullName>
    </submittedName>
</protein>
<evidence type="ECO:0000313" key="2">
    <source>
        <dbReference type="Proteomes" id="UP000695026"/>
    </source>
</evidence>
<dbReference type="Proteomes" id="UP000695026">
    <property type="component" value="Unplaced"/>
</dbReference>
<name>A0A9F2RD94_PYTBI</name>
<dbReference type="GeneID" id="103066515"/>
<accession>A0A9F2RD94</accession>
<feature type="signal peptide" evidence="1">
    <location>
        <begin position="1"/>
        <end position="23"/>
    </location>
</feature>
<dbReference type="KEGG" id="pbi:103066515"/>
<keyword evidence="1" id="KW-0732">Signal</keyword>